<evidence type="ECO:0000256" key="8">
    <source>
        <dbReference type="ARBA" id="ARBA00023008"/>
    </source>
</evidence>
<keyword evidence="10" id="KW-1015">Disulfide bond</keyword>
<feature type="compositionally biased region" description="Basic and acidic residues" evidence="15">
    <location>
        <begin position="255"/>
        <end position="267"/>
    </location>
</feature>
<dbReference type="InterPro" id="IPR000010">
    <property type="entry name" value="Cystatin_dom"/>
</dbReference>
<organism evidence="17 18">
    <name type="scientific">Pelusios castaneus</name>
    <name type="common">West African mud turtle</name>
    <dbReference type="NCBI Taxonomy" id="367368"/>
    <lineage>
        <taxon>Eukaryota</taxon>
        <taxon>Metazoa</taxon>
        <taxon>Chordata</taxon>
        <taxon>Craniata</taxon>
        <taxon>Vertebrata</taxon>
        <taxon>Euteleostomi</taxon>
        <taxon>Archelosauria</taxon>
        <taxon>Testudinata</taxon>
        <taxon>Testudines</taxon>
        <taxon>Pleurodira</taxon>
        <taxon>Pelomedusidae</taxon>
        <taxon>Pelusios</taxon>
    </lineage>
</organism>
<evidence type="ECO:0000313" key="17">
    <source>
        <dbReference type="Ensembl" id="ENSPCEP00000004429.1"/>
    </source>
</evidence>
<feature type="chain" id="PRO_5034775771" description="Histidine-rich glycoprotein" evidence="16">
    <location>
        <begin position="21"/>
        <end position="357"/>
    </location>
</feature>
<evidence type="ECO:0000256" key="1">
    <source>
        <dbReference type="ARBA" id="ARBA00004613"/>
    </source>
</evidence>
<evidence type="ECO:0000256" key="16">
    <source>
        <dbReference type="SAM" id="SignalP"/>
    </source>
</evidence>
<keyword evidence="3" id="KW-0358">Heparin-binding</keyword>
<dbReference type="Proteomes" id="UP000694393">
    <property type="component" value="Unplaced"/>
</dbReference>
<proteinExistence type="predicted"/>
<dbReference type="CDD" id="cd00042">
    <property type="entry name" value="CY"/>
    <property type="match status" value="1"/>
</dbReference>
<evidence type="ECO:0000256" key="10">
    <source>
        <dbReference type="ARBA" id="ARBA00023157"/>
    </source>
</evidence>
<feature type="compositionally biased region" description="Basic residues" evidence="15">
    <location>
        <begin position="203"/>
        <end position="214"/>
    </location>
</feature>
<keyword evidence="8" id="KW-0186">Copper</keyword>
<feature type="region of interest" description="Disordered" evidence="15">
    <location>
        <begin position="179"/>
        <end position="276"/>
    </location>
</feature>
<evidence type="ECO:0000256" key="9">
    <source>
        <dbReference type="ARBA" id="ARBA00023084"/>
    </source>
</evidence>
<comment type="subcellular location">
    <subcellularLocation>
        <location evidence="1">Secreted</location>
    </subcellularLocation>
</comment>
<feature type="compositionally biased region" description="Pro residues" evidence="15">
    <location>
        <begin position="217"/>
        <end position="232"/>
    </location>
</feature>
<evidence type="ECO:0000256" key="2">
    <source>
        <dbReference type="ARBA" id="ARBA00022525"/>
    </source>
</evidence>
<evidence type="ECO:0000313" key="18">
    <source>
        <dbReference type="Proteomes" id="UP000694393"/>
    </source>
</evidence>
<accession>A0A8C8RFJ9</accession>
<dbReference type="SUPFAM" id="SSF54403">
    <property type="entry name" value="Cystatin/monellin"/>
    <property type="match status" value="1"/>
</dbReference>
<evidence type="ECO:0000256" key="6">
    <source>
        <dbReference type="ARBA" id="ARBA00022737"/>
    </source>
</evidence>
<dbReference type="InterPro" id="IPR050735">
    <property type="entry name" value="Kininogen_Fetuin_HRG"/>
</dbReference>
<sequence>MKLLSVALCLTLLLCSNVQSHTLVISTDCNTVETDAGRALDLINKHRRDGYIFTLFRVADAHEQRTGNSSVLYLTLDVLETQCSVLSRKHWGTCELPQHNEMASKSISSELYVNHTSRPITPPCNWAIFINVSVKLCGTKALMSVCNRIISVISLDCQTQVNWLRKGHMWDIPPFHHHPSSGEHHHHHHFSGKGCRYPPVGPSHRHHHHHHGGPHHLSPPPSGGPLPPPPPHGCKYSHRHIHLHRQGSSNSFQERGGDEGSSSEEHISSQTPHPFHKRQVGSIHHIPVLNQHDVLLAPATNFPDHWPNPHYQFGKGVYEKPAIQPFPQAPSESKSCPGKPKYDLSDLLPLFPPRASK</sequence>
<dbReference type="GO" id="GO:0005576">
    <property type="term" value="C:extracellular region"/>
    <property type="evidence" value="ECO:0007669"/>
    <property type="project" value="TreeGrafter"/>
</dbReference>
<keyword evidence="4" id="KW-0356">Hemostasis</keyword>
<reference evidence="17" key="1">
    <citation type="submission" date="2025-08" db="UniProtKB">
        <authorList>
            <consortium name="Ensembl"/>
        </authorList>
    </citation>
    <scope>IDENTIFICATION</scope>
</reference>
<evidence type="ECO:0000256" key="13">
    <source>
        <dbReference type="ARBA" id="ARBA00039613"/>
    </source>
</evidence>
<reference evidence="17" key="2">
    <citation type="submission" date="2025-09" db="UniProtKB">
        <authorList>
            <consortium name="Ensembl"/>
        </authorList>
    </citation>
    <scope>IDENTIFICATION</scope>
</reference>
<keyword evidence="6" id="KW-0677">Repeat</keyword>
<dbReference type="AlphaFoldDB" id="A0A8C8RFJ9"/>
<dbReference type="Ensembl" id="ENSPCET00000004577.1">
    <property type="protein sequence ID" value="ENSPCEP00000004429.1"/>
    <property type="gene ID" value="ENSPCEG00000003577.1"/>
</dbReference>
<dbReference type="PANTHER" id="PTHR13814">
    <property type="entry name" value="FETUIN"/>
    <property type="match status" value="1"/>
</dbReference>
<keyword evidence="11" id="KW-0325">Glycoprotein</keyword>
<keyword evidence="7" id="KW-0862">Zinc</keyword>
<feature type="compositionally biased region" description="Basic residues" evidence="15">
    <location>
        <begin position="179"/>
        <end position="191"/>
    </location>
</feature>
<evidence type="ECO:0000256" key="4">
    <source>
        <dbReference type="ARBA" id="ARBA00022696"/>
    </source>
</evidence>
<feature type="region of interest" description="Disordered" evidence="15">
    <location>
        <begin position="322"/>
        <end position="357"/>
    </location>
</feature>
<keyword evidence="9" id="KW-0094">Blood coagulation</keyword>
<dbReference type="GO" id="GO:0004869">
    <property type="term" value="F:cysteine-type endopeptidase inhibitor activity"/>
    <property type="evidence" value="ECO:0007669"/>
    <property type="project" value="InterPro"/>
</dbReference>
<dbReference type="PANTHER" id="PTHR13814:SF3">
    <property type="entry name" value="HISTIDINE-RICH GLYCOPROTEIN"/>
    <property type="match status" value="1"/>
</dbReference>
<keyword evidence="2" id="KW-0964">Secreted</keyword>
<feature type="signal peptide" evidence="16">
    <location>
        <begin position="1"/>
        <end position="20"/>
    </location>
</feature>
<protein>
    <recommendedName>
        <fullName evidence="13">Histidine-rich glycoprotein</fullName>
    </recommendedName>
    <alternativeName>
        <fullName evidence="14">Histidine-proline-rich glycoprotein</fullName>
    </alternativeName>
</protein>
<evidence type="ECO:0000256" key="12">
    <source>
        <dbReference type="ARBA" id="ARBA00023281"/>
    </source>
</evidence>
<name>A0A8C8RFJ9_9SAUR</name>
<keyword evidence="5 16" id="KW-0732">Signal</keyword>
<keyword evidence="12" id="KW-0280">Fibrinolysis</keyword>
<dbReference type="Gene3D" id="3.10.450.10">
    <property type="match status" value="1"/>
</dbReference>
<feature type="compositionally biased region" description="Basic residues" evidence="15">
    <location>
        <begin position="235"/>
        <end position="245"/>
    </location>
</feature>
<evidence type="ECO:0000256" key="7">
    <source>
        <dbReference type="ARBA" id="ARBA00022833"/>
    </source>
</evidence>
<evidence type="ECO:0000256" key="11">
    <source>
        <dbReference type="ARBA" id="ARBA00023180"/>
    </source>
</evidence>
<dbReference type="InterPro" id="IPR046350">
    <property type="entry name" value="Cystatin_sf"/>
</dbReference>
<keyword evidence="18" id="KW-1185">Reference proteome</keyword>
<evidence type="ECO:0000256" key="15">
    <source>
        <dbReference type="SAM" id="MobiDB-lite"/>
    </source>
</evidence>
<evidence type="ECO:0000256" key="5">
    <source>
        <dbReference type="ARBA" id="ARBA00022729"/>
    </source>
</evidence>
<evidence type="ECO:0000256" key="14">
    <source>
        <dbReference type="ARBA" id="ARBA00041330"/>
    </source>
</evidence>
<evidence type="ECO:0000256" key="3">
    <source>
        <dbReference type="ARBA" id="ARBA00022674"/>
    </source>
</evidence>